<dbReference type="OrthoDB" id="7359894at2"/>
<dbReference type="AlphaFoldDB" id="A0A433JCW0"/>
<dbReference type="GO" id="GO:0005886">
    <property type="term" value="C:plasma membrane"/>
    <property type="evidence" value="ECO:0007669"/>
    <property type="project" value="UniProtKB-SubCell"/>
</dbReference>
<evidence type="ECO:0000259" key="7">
    <source>
        <dbReference type="Pfam" id="PF04024"/>
    </source>
</evidence>
<dbReference type="InterPro" id="IPR014320">
    <property type="entry name" value="Phageshock_PspC"/>
</dbReference>
<dbReference type="Pfam" id="PF04024">
    <property type="entry name" value="PspC"/>
    <property type="match status" value="1"/>
</dbReference>
<keyword evidence="9" id="KW-1185">Reference proteome</keyword>
<name>A0A433JCW0_9PROT</name>
<evidence type="ECO:0000313" key="8">
    <source>
        <dbReference type="EMBL" id="RUQ74304.1"/>
    </source>
</evidence>
<evidence type="ECO:0000256" key="5">
    <source>
        <dbReference type="ARBA" id="ARBA00023136"/>
    </source>
</evidence>
<evidence type="ECO:0000256" key="6">
    <source>
        <dbReference type="SAM" id="Phobius"/>
    </source>
</evidence>
<dbReference type="Proteomes" id="UP000280346">
    <property type="component" value="Unassembled WGS sequence"/>
</dbReference>
<proteinExistence type="predicted"/>
<dbReference type="InterPro" id="IPR007168">
    <property type="entry name" value="Phageshock_PspC_N"/>
</dbReference>
<dbReference type="PANTHER" id="PTHR33885:SF3">
    <property type="entry name" value="PHAGE SHOCK PROTEIN C"/>
    <property type="match status" value="1"/>
</dbReference>
<organism evidence="8 9">
    <name type="scientific">Azospirillum doebereinerae</name>
    <dbReference type="NCBI Taxonomy" id="92933"/>
    <lineage>
        <taxon>Bacteria</taxon>
        <taxon>Pseudomonadati</taxon>
        <taxon>Pseudomonadota</taxon>
        <taxon>Alphaproteobacteria</taxon>
        <taxon>Rhodospirillales</taxon>
        <taxon>Azospirillaceae</taxon>
        <taxon>Azospirillum</taxon>
    </lineage>
</organism>
<keyword evidence="2" id="KW-1003">Cell membrane</keyword>
<sequence length="136" mass="15437">MDRPSPHSPYESPNPHRLYRNPQTGVLGGVCAGMAEYLGLRPGVVRLVVILGMFFFAFPLIVAYVIALLVLPVRPAQIYRNPEEEAFWRTVSTKPDRTLAGLTQRFRDFETRITGAEAYVASKEFELNRAIRDLDR</sequence>
<gene>
    <name evidence="8" type="primary">pspC</name>
    <name evidence="8" type="ORF">EJ913_07885</name>
</gene>
<evidence type="ECO:0000256" key="1">
    <source>
        <dbReference type="ARBA" id="ARBA00004162"/>
    </source>
</evidence>
<dbReference type="NCBIfam" id="TIGR02978">
    <property type="entry name" value="phageshock_pspC"/>
    <property type="match status" value="1"/>
</dbReference>
<comment type="caution">
    <text evidence="8">The sequence shown here is derived from an EMBL/GenBank/DDBJ whole genome shotgun (WGS) entry which is preliminary data.</text>
</comment>
<keyword evidence="3 6" id="KW-0812">Transmembrane</keyword>
<reference evidence="8 9" key="1">
    <citation type="submission" date="2018-12" db="EMBL/GenBank/DDBJ databases">
        <authorList>
            <person name="Yang Y."/>
        </authorList>
    </citation>
    <scope>NUCLEOTIDE SEQUENCE [LARGE SCALE GENOMIC DNA]</scope>
    <source>
        <strain evidence="8 9">GSF71</strain>
    </source>
</reference>
<dbReference type="PANTHER" id="PTHR33885">
    <property type="entry name" value="PHAGE SHOCK PROTEIN C"/>
    <property type="match status" value="1"/>
</dbReference>
<dbReference type="InterPro" id="IPR052027">
    <property type="entry name" value="PspC"/>
</dbReference>
<dbReference type="EMBL" id="RZIJ01000004">
    <property type="protein sequence ID" value="RUQ74304.1"/>
    <property type="molecule type" value="Genomic_DNA"/>
</dbReference>
<evidence type="ECO:0000256" key="2">
    <source>
        <dbReference type="ARBA" id="ARBA00022475"/>
    </source>
</evidence>
<feature type="domain" description="Phage shock protein PspC N-terminal" evidence="7">
    <location>
        <begin position="17"/>
        <end position="73"/>
    </location>
</feature>
<feature type="transmembrane region" description="Helical" evidence="6">
    <location>
        <begin position="44"/>
        <end position="71"/>
    </location>
</feature>
<comment type="subcellular location">
    <subcellularLocation>
        <location evidence="1">Cell membrane</location>
        <topology evidence="1">Single-pass membrane protein</topology>
    </subcellularLocation>
</comment>
<keyword evidence="5 6" id="KW-0472">Membrane</keyword>
<evidence type="ECO:0000256" key="3">
    <source>
        <dbReference type="ARBA" id="ARBA00022692"/>
    </source>
</evidence>
<keyword evidence="4 6" id="KW-1133">Transmembrane helix</keyword>
<evidence type="ECO:0000313" key="9">
    <source>
        <dbReference type="Proteomes" id="UP000280346"/>
    </source>
</evidence>
<accession>A0A433JCW0</accession>
<evidence type="ECO:0000256" key="4">
    <source>
        <dbReference type="ARBA" id="ARBA00022989"/>
    </source>
</evidence>
<protein>
    <submittedName>
        <fullName evidence="8">Envelope stress response membrane protein PspC</fullName>
    </submittedName>
</protein>